<accession>A0A286G026</accession>
<dbReference type="EMBL" id="OCNJ01000001">
    <property type="protein sequence ID" value="SOD88871.1"/>
    <property type="molecule type" value="Genomic_DNA"/>
</dbReference>
<sequence>MPPAGPSPAATLGAAAILAAALAAGVALWQDWGLLVFLNGGGLFCF</sequence>
<evidence type="ECO:0000313" key="1">
    <source>
        <dbReference type="EMBL" id="SOD88871.1"/>
    </source>
</evidence>
<gene>
    <name evidence="1" type="ORF">SAMN05421508_10133</name>
</gene>
<dbReference type="AlphaFoldDB" id="A0A286G026"/>
<proteinExistence type="predicted"/>
<evidence type="ECO:0000313" key="2">
    <source>
        <dbReference type="Proteomes" id="UP000219621"/>
    </source>
</evidence>
<keyword evidence="2" id="KW-1185">Reference proteome</keyword>
<organism evidence="1 2">
    <name type="scientific">Caenispirillum bisanense</name>
    <dbReference type="NCBI Taxonomy" id="414052"/>
    <lineage>
        <taxon>Bacteria</taxon>
        <taxon>Pseudomonadati</taxon>
        <taxon>Pseudomonadota</taxon>
        <taxon>Alphaproteobacteria</taxon>
        <taxon>Rhodospirillales</taxon>
        <taxon>Novispirillaceae</taxon>
        <taxon>Caenispirillum</taxon>
    </lineage>
</organism>
<dbReference type="Proteomes" id="UP000219621">
    <property type="component" value="Unassembled WGS sequence"/>
</dbReference>
<dbReference type="RefSeq" id="WP_176524961.1">
    <property type="nucleotide sequence ID" value="NZ_OCNJ01000001.1"/>
</dbReference>
<reference evidence="1 2" key="1">
    <citation type="submission" date="2017-09" db="EMBL/GenBank/DDBJ databases">
        <authorList>
            <person name="Ehlers B."/>
            <person name="Leendertz F.H."/>
        </authorList>
    </citation>
    <scope>NUCLEOTIDE SEQUENCE [LARGE SCALE GENOMIC DNA]</scope>
    <source>
        <strain evidence="1 2">USBA 140</strain>
    </source>
</reference>
<protein>
    <submittedName>
        <fullName evidence="1">Uncharacterized protein</fullName>
    </submittedName>
</protein>
<name>A0A286G026_9PROT</name>